<evidence type="ECO:0008006" key="4">
    <source>
        <dbReference type="Google" id="ProtNLM"/>
    </source>
</evidence>
<accession>A0A4D4J9Q8</accession>
<comment type="caution">
    <text evidence="2">The sequence shown here is derived from an EMBL/GenBank/DDBJ whole genome shotgun (WGS) entry which is preliminary data.</text>
</comment>
<gene>
    <name evidence="2" type="ORF">GTS_28590</name>
</gene>
<name>A0A4D4J9Q8_9PSEU</name>
<keyword evidence="1" id="KW-0175">Coiled coil</keyword>
<feature type="coiled-coil region" evidence="1">
    <location>
        <begin position="39"/>
        <end position="70"/>
    </location>
</feature>
<organism evidence="2 3">
    <name type="scientific">Gandjariella thermophila</name>
    <dbReference type="NCBI Taxonomy" id="1931992"/>
    <lineage>
        <taxon>Bacteria</taxon>
        <taxon>Bacillati</taxon>
        <taxon>Actinomycetota</taxon>
        <taxon>Actinomycetes</taxon>
        <taxon>Pseudonocardiales</taxon>
        <taxon>Pseudonocardiaceae</taxon>
        <taxon>Gandjariella</taxon>
    </lineage>
</organism>
<dbReference type="SUPFAM" id="SSF53335">
    <property type="entry name" value="S-adenosyl-L-methionine-dependent methyltransferases"/>
    <property type="match status" value="1"/>
</dbReference>
<dbReference type="Gene3D" id="3.40.50.150">
    <property type="entry name" value="Vaccinia Virus protein VP39"/>
    <property type="match status" value="1"/>
</dbReference>
<dbReference type="Proteomes" id="UP000298860">
    <property type="component" value="Unassembled WGS sequence"/>
</dbReference>
<dbReference type="EMBL" id="BJFL01000012">
    <property type="protein sequence ID" value="GDY31226.1"/>
    <property type="molecule type" value="Genomic_DNA"/>
</dbReference>
<dbReference type="InterPro" id="IPR008884">
    <property type="entry name" value="TylF_MeTrfase"/>
</dbReference>
<dbReference type="RefSeq" id="WP_225978400.1">
    <property type="nucleotide sequence ID" value="NZ_BJFL01000012.1"/>
</dbReference>
<dbReference type="PANTHER" id="PTHR40036">
    <property type="entry name" value="MACROCIN O-METHYLTRANSFERASE"/>
    <property type="match status" value="1"/>
</dbReference>
<dbReference type="Pfam" id="PF13578">
    <property type="entry name" value="Methyltransf_24"/>
    <property type="match status" value="1"/>
</dbReference>
<proteinExistence type="predicted"/>
<reference evidence="3" key="1">
    <citation type="submission" date="2019-04" db="EMBL/GenBank/DDBJ databases">
        <title>Draft genome sequence of Pseudonocardiaceae bacterium SL3-2-4.</title>
        <authorList>
            <person name="Ningsih F."/>
            <person name="Yokota A."/>
            <person name="Sakai Y."/>
            <person name="Nanatani K."/>
            <person name="Yabe S."/>
            <person name="Oetari A."/>
            <person name="Sjamsuridzal W."/>
        </authorList>
    </citation>
    <scope>NUCLEOTIDE SEQUENCE [LARGE SCALE GENOMIC DNA]</scope>
    <source>
        <strain evidence="3">SL3-2-4</strain>
    </source>
</reference>
<evidence type="ECO:0000256" key="1">
    <source>
        <dbReference type="SAM" id="Coils"/>
    </source>
</evidence>
<dbReference type="PANTHER" id="PTHR40036:SF1">
    <property type="entry name" value="MACROCIN O-METHYLTRANSFERASE"/>
    <property type="match status" value="1"/>
</dbReference>
<keyword evidence="3" id="KW-1185">Reference proteome</keyword>
<evidence type="ECO:0000313" key="3">
    <source>
        <dbReference type="Proteomes" id="UP000298860"/>
    </source>
</evidence>
<sequence>MPYPPRRRKLHPDHLRRALRDKALRVVDEVVSRYHARQVEELRAAVESLRGELEEARRSLREEVHHAVRQYEIRARRDMVYAGEQEAARQSARFVREHMPAAHQFGNPQETLEYALTQAPDTGGLALEFGVYEGTTLKAIAAARQGRNVYGFDSFEGLPENWRNGFPAGTFAMAAPPEVPGAELVVGWFDDTLGPFLAEHPEHVDFLHVDCDLYASAKTVLDLVGPRLRPGSVIVFDEFFNFPGWPEHEYRAWREYVERTGLTFDYLAYTYDNEQVVVRVTTV</sequence>
<dbReference type="InterPro" id="IPR029063">
    <property type="entry name" value="SAM-dependent_MTases_sf"/>
</dbReference>
<dbReference type="AlphaFoldDB" id="A0A4D4J9Q8"/>
<protein>
    <recommendedName>
        <fullName evidence="4">Methyltransferase</fullName>
    </recommendedName>
</protein>
<evidence type="ECO:0000313" key="2">
    <source>
        <dbReference type="EMBL" id="GDY31226.1"/>
    </source>
</evidence>